<dbReference type="OrthoDB" id="140543at2157"/>
<dbReference type="SUPFAM" id="SSF55729">
    <property type="entry name" value="Acyl-CoA N-acyltransferases (Nat)"/>
    <property type="match status" value="1"/>
</dbReference>
<dbReference type="GO" id="GO:0016740">
    <property type="term" value="F:transferase activity"/>
    <property type="evidence" value="ECO:0007669"/>
    <property type="project" value="UniProtKB-KW"/>
</dbReference>
<dbReference type="GeneID" id="55821602"/>
<evidence type="ECO:0000313" key="2">
    <source>
        <dbReference type="Proteomes" id="UP000509594"/>
    </source>
</evidence>
<dbReference type="Gene3D" id="3.40.630.30">
    <property type="match status" value="1"/>
</dbReference>
<accession>A0A7D5E883</accession>
<dbReference type="InterPro" id="IPR016181">
    <property type="entry name" value="Acyl_CoA_acyltransferase"/>
</dbReference>
<reference evidence="1 2" key="1">
    <citation type="submission" date="2020-06" db="EMBL/GenBank/DDBJ databases">
        <title>Methanolobus halotolerans sp. nov., isolated from a saline lake Tus in Siberia.</title>
        <authorList>
            <person name="Shen Y."/>
            <person name="Chen S.-C."/>
            <person name="Lai M.-C."/>
            <person name="Huang H.-H."/>
            <person name="Chiu H.-H."/>
            <person name="Tang S.-L."/>
            <person name="Rogozin D.Y."/>
            <person name="Degermendzhy A.G."/>
        </authorList>
    </citation>
    <scope>NUCLEOTIDE SEQUENCE [LARGE SCALE GENOMIC DNA]</scope>
    <source>
        <strain evidence="1 2">DSM 21339</strain>
    </source>
</reference>
<keyword evidence="2" id="KW-1185">Reference proteome</keyword>
<protein>
    <submittedName>
        <fullName evidence="1">GNAT family N-acetyltransferase</fullName>
    </submittedName>
</protein>
<sequence length="338" mass="39461">MIQVSTMDDSRIWDDFVDQSPYGTLFHKWGFLKTIEKHTGYKLLPYAVYDEEDLVCLYPSFVKTNYGMNVILSPPPRTGVPYMGFVLGADYDDLTQSGKEKRLKEITKLTTEKIEELSPIYTSVQLTPSFNDIREFKWNGFSVEPLFTYYIPTETSLDEILKGFSRSTRRLIKGIKNNKYNMEMTESDSIAPFCQFLSKRYEEQNLKFPIESTEYLEDLLELYPDNIRLFYVHDENNDIIGSNIVVSYKNKVISWLGTPKPEVDLPVNELIFWELIKLSKKNDSIFEIGGADTEHLCSFKSRFNPLLETNYRIFWHNNLGAIAEWFYLNVYRKSSAPV</sequence>
<gene>
    <name evidence="1" type="ORF">HWN40_07965</name>
</gene>
<organism evidence="1 2">
    <name type="scientific">Methanolobus zinderi</name>
    <dbReference type="NCBI Taxonomy" id="536044"/>
    <lineage>
        <taxon>Archaea</taxon>
        <taxon>Methanobacteriati</taxon>
        <taxon>Methanobacteriota</taxon>
        <taxon>Stenosarchaea group</taxon>
        <taxon>Methanomicrobia</taxon>
        <taxon>Methanosarcinales</taxon>
        <taxon>Methanosarcinaceae</taxon>
        <taxon>Methanolobus</taxon>
    </lineage>
</organism>
<proteinExistence type="predicted"/>
<name>A0A7D5E883_9EURY</name>
<dbReference type="PANTHER" id="PTHR36174">
    <property type="entry name" value="LIPID II:GLYCINE GLYCYLTRANSFERASE"/>
    <property type="match status" value="1"/>
</dbReference>
<dbReference type="EMBL" id="CP058215">
    <property type="protein sequence ID" value="QLC50179.1"/>
    <property type="molecule type" value="Genomic_DNA"/>
</dbReference>
<dbReference type="RefSeq" id="WP_176965235.1">
    <property type="nucleotide sequence ID" value="NZ_CP058215.1"/>
</dbReference>
<evidence type="ECO:0000313" key="1">
    <source>
        <dbReference type="EMBL" id="QLC50179.1"/>
    </source>
</evidence>
<dbReference type="AlphaFoldDB" id="A0A7D5E883"/>
<dbReference type="PANTHER" id="PTHR36174:SF1">
    <property type="entry name" value="LIPID II:GLYCINE GLYCYLTRANSFERASE"/>
    <property type="match status" value="1"/>
</dbReference>
<keyword evidence="1" id="KW-0808">Transferase</keyword>
<dbReference type="Proteomes" id="UP000509594">
    <property type="component" value="Chromosome"/>
</dbReference>
<dbReference type="InterPro" id="IPR050644">
    <property type="entry name" value="PG_Glycine_Bridge_Synth"/>
</dbReference>
<dbReference type="KEGG" id="mzi:HWN40_07965"/>